<dbReference type="RefSeq" id="WP_377241033.1">
    <property type="nucleotide sequence ID" value="NZ_JBHLXP010000001.1"/>
</dbReference>
<name>A0ABV6B9P7_9GAMM</name>
<dbReference type="Gene3D" id="2.170.120.20">
    <property type="entry name" value="Ribosomal protein L25, beta domain"/>
    <property type="match status" value="1"/>
</dbReference>
<dbReference type="InterPro" id="IPR001021">
    <property type="entry name" value="Ribosomal_bL25_long"/>
</dbReference>
<dbReference type="PANTHER" id="PTHR33284:SF1">
    <property type="entry name" value="RIBOSOMAL PROTEIN L25_GLN-TRNA SYNTHETASE, ANTI-CODON-BINDING DOMAIN-CONTAINING PROTEIN"/>
    <property type="match status" value="1"/>
</dbReference>
<evidence type="ECO:0000256" key="2">
    <source>
        <dbReference type="ARBA" id="ARBA00022884"/>
    </source>
</evidence>
<keyword evidence="3 5" id="KW-0689">Ribosomal protein</keyword>
<dbReference type="NCBIfam" id="NF004612">
    <property type="entry name" value="PRK05943.1"/>
    <property type="match status" value="1"/>
</dbReference>
<dbReference type="GO" id="GO:0005840">
    <property type="term" value="C:ribosome"/>
    <property type="evidence" value="ECO:0007669"/>
    <property type="project" value="UniProtKB-KW"/>
</dbReference>
<comment type="similarity">
    <text evidence="5">Belongs to the bacterial ribosomal protein bL25 family. CTC subfamily.</text>
</comment>
<feature type="domain" description="Large ribosomal subunit protein bL25 beta" evidence="7">
    <location>
        <begin position="104"/>
        <end position="190"/>
    </location>
</feature>
<evidence type="ECO:0000313" key="8">
    <source>
        <dbReference type="EMBL" id="MFC0047606.1"/>
    </source>
</evidence>
<sequence>MSEAIYTLNAEIRNDLGKGASRRLRHADKVPAIIYGGHQAPLSVTLDHNKLIQAQANEGFYTHILTINVGGEEVKAIVKAMQRHPFKPKVMHVDFQRVEAGHELHTIVPLHFVNEAAAGKKGGIVAHHINEVAITVLPANLPEFIEVDLANVEVGVTLHLSDLKVPAGVTIAELAKGAGHDQAVVSVNKPAGKADAEAAE</sequence>
<dbReference type="Pfam" id="PF14693">
    <property type="entry name" value="Ribosomal_TL5_C"/>
    <property type="match status" value="1"/>
</dbReference>
<dbReference type="HAMAP" id="MF_01334">
    <property type="entry name" value="Ribosomal_bL25_CTC"/>
    <property type="match status" value="1"/>
</dbReference>
<dbReference type="Pfam" id="PF01386">
    <property type="entry name" value="Ribosomal_L25p"/>
    <property type="match status" value="1"/>
</dbReference>
<dbReference type="InterPro" id="IPR020930">
    <property type="entry name" value="Ribosomal_uL5_bac-type"/>
</dbReference>
<comment type="function">
    <text evidence="5">This is one of the proteins that binds to the 5S RNA in the ribosome where it forms part of the central protuberance.</text>
</comment>
<evidence type="ECO:0000256" key="3">
    <source>
        <dbReference type="ARBA" id="ARBA00022980"/>
    </source>
</evidence>
<dbReference type="Proteomes" id="UP001589813">
    <property type="component" value="Unassembled WGS sequence"/>
</dbReference>
<dbReference type="InterPro" id="IPR037121">
    <property type="entry name" value="Ribosomal_bL25_C"/>
</dbReference>
<organism evidence="8 9">
    <name type="scientific">Rheinheimera tilapiae</name>
    <dbReference type="NCBI Taxonomy" id="875043"/>
    <lineage>
        <taxon>Bacteria</taxon>
        <taxon>Pseudomonadati</taxon>
        <taxon>Pseudomonadota</taxon>
        <taxon>Gammaproteobacteria</taxon>
        <taxon>Chromatiales</taxon>
        <taxon>Chromatiaceae</taxon>
        <taxon>Rheinheimera</taxon>
    </lineage>
</organism>
<dbReference type="CDD" id="cd00495">
    <property type="entry name" value="Ribosomal_L25_TL5_CTC"/>
    <property type="match status" value="1"/>
</dbReference>
<dbReference type="InterPro" id="IPR020055">
    <property type="entry name" value="Ribosomal_bL25_short"/>
</dbReference>
<keyword evidence="4 5" id="KW-0687">Ribonucleoprotein</keyword>
<gene>
    <name evidence="5" type="primary">rplY</name>
    <name evidence="5" type="synonym">ctc</name>
    <name evidence="8" type="ORF">ACFFJP_04795</name>
</gene>
<dbReference type="InterPro" id="IPR020056">
    <property type="entry name" value="Rbsml_bL25/Gln-tRNA_synth_N"/>
</dbReference>
<evidence type="ECO:0000259" key="6">
    <source>
        <dbReference type="Pfam" id="PF01386"/>
    </source>
</evidence>
<dbReference type="EMBL" id="JBHLXP010000001">
    <property type="protein sequence ID" value="MFC0047606.1"/>
    <property type="molecule type" value="Genomic_DNA"/>
</dbReference>
<evidence type="ECO:0000256" key="1">
    <source>
        <dbReference type="ARBA" id="ARBA00022730"/>
    </source>
</evidence>
<dbReference type="HAMAP" id="MF_01336">
    <property type="entry name" value="Ribosomal_bL25"/>
    <property type="match status" value="1"/>
</dbReference>
<protein>
    <recommendedName>
        <fullName evidence="5">Large ribosomal subunit protein bL25</fullName>
    </recommendedName>
    <alternativeName>
        <fullName evidence="5">General stress protein CTC</fullName>
    </alternativeName>
</protein>
<accession>A0ABV6B9P7</accession>
<keyword evidence="9" id="KW-1185">Reference proteome</keyword>
<proteinExistence type="inferred from homology"/>
<keyword evidence="2 5" id="KW-0694">RNA-binding</keyword>
<dbReference type="Gene3D" id="2.40.240.10">
    <property type="entry name" value="Ribosomal Protein L25, Chain P"/>
    <property type="match status" value="1"/>
</dbReference>
<dbReference type="InterPro" id="IPR011035">
    <property type="entry name" value="Ribosomal_bL25/Gln-tRNA_synth"/>
</dbReference>
<comment type="caution">
    <text evidence="8">The sequence shown here is derived from an EMBL/GenBank/DDBJ whole genome shotgun (WGS) entry which is preliminary data.</text>
</comment>
<feature type="domain" description="Large ribosomal subunit protein bL25 L25" evidence="6">
    <location>
        <begin position="8"/>
        <end position="95"/>
    </location>
</feature>
<dbReference type="NCBIfam" id="NF004130">
    <property type="entry name" value="PRK05618.1-5"/>
    <property type="match status" value="1"/>
</dbReference>
<reference evidence="8 9" key="1">
    <citation type="submission" date="2024-09" db="EMBL/GenBank/DDBJ databases">
        <authorList>
            <person name="Sun Q."/>
            <person name="Mori K."/>
        </authorList>
    </citation>
    <scope>NUCLEOTIDE SEQUENCE [LARGE SCALE GENOMIC DNA]</scope>
    <source>
        <strain evidence="8 9">KCTC 23315</strain>
    </source>
</reference>
<dbReference type="NCBIfam" id="NF004128">
    <property type="entry name" value="PRK05618.1-2"/>
    <property type="match status" value="1"/>
</dbReference>
<keyword evidence="1 5" id="KW-0699">rRNA-binding</keyword>
<evidence type="ECO:0000256" key="4">
    <source>
        <dbReference type="ARBA" id="ARBA00023274"/>
    </source>
</evidence>
<dbReference type="InterPro" id="IPR020057">
    <property type="entry name" value="Ribosomal_bL25_b-dom"/>
</dbReference>
<dbReference type="NCBIfam" id="TIGR00731">
    <property type="entry name" value="bL25_bact_ctc"/>
    <property type="match status" value="1"/>
</dbReference>
<dbReference type="SUPFAM" id="SSF50715">
    <property type="entry name" value="Ribosomal protein L25-like"/>
    <property type="match status" value="1"/>
</dbReference>
<evidence type="ECO:0000313" key="9">
    <source>
        <dbReference type="Proteomes" id="UP001589813"/>
    </source>
</evidence>
<evidence type="ECO:0000259" key="7">
    <source>
        <dbReference type="Pfam" id="PF14693"/>
    </source>
</evidence>
<comment type="subunit">
    <text evidence="5">Part of the 50S ribosomal subunit; part of the 5S rRNA/L5/L18/L25 subcomplex. Contacts the 5S rRNA. Binds to the 5S rRNA independently of L5 and L18.</text>
</comment>
<evidence type="ECO:0000256" key="5">
    <source>
        <dbReference type="HAMAP-Rule" id="MF_01334"/>
    </source>
</evidence>
<dbReference type="PANTHER" id="PTHR33284">
    <property type="entry name" value="RIBOSOMAL PROTEIN L25/GLN-TRNA SYNTHETASE, ANTI-CODON-BINDING DOMAIN-CONTAINING PROTEIN"/>
    <property type="match status" value="1"/>
</dbReference>
<dbReference type="InterPro" id="IPR029751">
    <property type="entry name" value="Ribosomal_L25_dom"/>
</dbReference>